<feature type="compositionally biased region" description="Basic and acidic residues" evidence="1">
    <location>
        <begin position="263"/>
        <end position="275"/>
    </location>
</feature>
<reference evidence="2" key="2">
    <citation type="submission" date="2022-03" db="EMBL/GenBank/DDBJ databases">
        <title>Draft title - Genomic analysis of global carrot germplasm unveils the trajectory of domestication and the origin of high carotenoid orange carrot.</title>
        <authorList>
            <person name="Iorizzo M."/>
            <person name="Ellison S."/>
            <person name="Senalik D."/>
            <person name="Macko-Podgorni A."/>
            <person name="Grzebelus D."/>
            <person name="Bostan H."/>
            <person name="Rolling W."/>
            <person name="Curaba J."/>
            <person name="Simon P."/>
        </authorList>
    </citation>
    <scope>NUCLEOTIDE SEQUENCE</scope>
    <source>
        <tissue evidence="2">Leaf</tissue>
    </source>
</reference>
<dbReference type="AlphaFoldDB" id="A0A166HZ40"/>
<keyword evidence="3" id="KW-1185">Reference proteome</keyword>
<evidence type="ECO:0000313" key="2">
    <source>
        <dbReference type="EMBL" id="WOG84234.1"/>
    </source>
</evidence>
<evidence type="ECO:0000256" key="1">
    <source>
        <dbReference type="SAM" id="MobiDB-lite"/>
    </source>
</evidence>
<name>A0A166HZ40_DAUCS</name>
<feature type="compositionally biased region" description="Basic and acidic residues" evidence="1">
    <location>
        <begin position="394"/>
        <end position="438"/>
    </location>
</feature>
<dbReference type="EMBL" id="CP093343">
    <property type="protein sequence ID" value="WOG84234.1"/>
    <property type="molecule type" value="Genomic_DNA"/>
</dbReference>
<gene>
    <name evidence="2" type="ORF">DCAR_0103416</name>
</gene>
<dbReference type="OMA" id="NVWLVVN"/>
<organism evidence="2 3">
    <name type="scientific">Daucus carota subsp. sativus</name>
    <name type="common">Carrot</name>
    <dbReference type="NCBI Taxonomy" id="79200"/>
    <lineage>
        <taxon>Eukaryota</taxon>
        <taxon>Viridiplantae</taxon>
        <taxon>Streptophyta</taxon>
        <taxon>Embryophyta</taxon>
        <taxon>Tracheophyta</taxon>
        <taxon>Spermatophyta</taxon>
        <taxon>Magnoliopsida</taxon>
        <taxon>eudicotyledons</taxon>
        <taxon>Gunneridae</taxon>
        <taxon>Pentapetalae</taxon>
        <taxon>asterids</taxon>
        <taxon>campanulids</taxon>
        <taxon>Apiales</taxon>
        <taxon>Apiaceae</taxon>
        <taxon>Apioideae</taxon>
        <taxon>Scandiceae</taxon>
        <taxon>Daucinae</taxon>
        <taxon>Daucus</taxon>
        <taxon>Daucus sect. Daucus</taxon>
    </lineage>
</organism>
<dbReference type="InterPro" id="IPR050257">
    <property type="entry name" value="eL8/uL1-like"/>
</dbReference>
<accession>A0A166HZ40</accession>
<dbReference type="KEGG" id="dcr:108204982"/>
<dbReference type="FunFam" id="3.40.50.790:FF:000012">
    <property type="entry name" value="Ribosomal protein L1p/L10e family"/>
    <property type="match status" value="1"/>
</dbReference>
<dbReference type="GO" id="GO:0003723">
    <property type="term" value="F:RNA binding"/>
    <property type="evidence" value="ECO:0007669"/>
    <property type="project" value="InterPro"/>
</dbReference>
<dbReference type="OrthoDB" id="10251727at2759"/>
<dbReference type="Proteomes" id="UP000077755">
    <property type="component" value="Chromosome 1"/>
</dbReference>
<feature type="compositionally biased region" description="Acidic residues" evidence="1">
    <location>
        <begin position="294"/>
        <end position="308"/>
    </location>
</feature>
<dbReference type="InterPro" id="IPR028364">
    <property type="entry name" value="Ribosomal_uL1/biogenesis"/>
</dbReference>
<evidence type="ECO:0000313" key="3">
    <source>
        <dbReference type="Proteomes" id="UP000077755"/>
    </source>
</evidence>
<dbReference type="Gene3D" id="3.40.50.790">
    <property type="match status" value="1"/>
</dbReference>
<dbReference type="InterPro" id="IPR016095">
    <property type="entry name" value="Ribosomal_uL1_3-a/b-sand"/>
</dbReference>
<reference evidence="2" key="1">
    <citation type="journal article" date="2016" name="Nat. Genet.">
        <title>A high-quality carrot genome assembly provides new insights into carotenoid accumulation and asterid genome evolution.</title>
        <authorList>
            <person name="Iorizzo M."/>
            <person name="Ellison S."/>
            <person name="Senalik D."/>
            <person name="Zeng P."/>
            <person name="Satapoomin P."/>
            <person name="Huang J."/>
            <person name="Bowman M."/>
            <person name="Iovene M."/>
            <person name="Sanseverino W."/>
            <person name="Cavagnaro P."/>
            <person name="Yildiz M."/>
            <person name="Macko-Podgorni A."/>
            <person name="Moranska E."/>
            <person name="Grzebelus E."/>
            <person name="Grzebelus D."/>
            <person name="Ashrafi H."/>
            <person name="Zheng Z."/>
            <person name="Cheng S."/>
            <person name="Spooner D."/>
            <person name="Van Deynze A."/>
            <person name="Simon P."/>
        </authorList>
    </citation>
    <scope>NUCLEOTIDE SEQUENCE</scope>
    <source>
        <tissue evidence="2">Leaf</tissue>
    </source>
</reference>
<dbReference type="Pfam" id="PF00687">
    <property type="entry name" value="Ribosomal_L1"/>
    <property type="match status" value="1"/>
</dbReference>
<feature type="compositionally biased region" description="Basic and acidic residues" evidence="1">
    <location>
        <begin position="358"/>
        <end position="376"/>
    </location>
</feature>
<feature type="region of interest" description="Disordered" evidence="1">
    <location>
        <begin position="257"/>
        <end position="473"/>
    </location>
</feature>
<dbReference type="PANTHER" id="PTHR23105">
    <property type="entry name" value="RIBOSOMAL PROTEIN L7AE FAMILY MEMBER"/>
    <property type="match status" value="1"/>
</dbReference>
<dbReference type="SUPFAM" id="SSF56808">
    <property type="entry name" value="Ribosomal protein L1"/>
    <property type="match status" value="1"/>
</dbReference>
<dbReference type="Gramene" id="KZN10568">
    <property type="protein sequence ID" value="KZN10568"/>
    <property type="gene ID" value="DCAR_003224"/>
</dbReference>
<proteinExistence type="predicted"/>
<dbReference type="InterPro" id="IPR023674">
    <property type="entry name" value="Ribosomal_uL1-like"/>
</dbReference>
<dbReference type="CDD" id="cd00403">
    <property type="entry name" value="Ribosomal_L1"/>
    <property type="match status" value="1"/>
</dbReference>
<sequence>MSTTRVSPETISSAVSALLKWKETKSASEKAQLLPQDEFFYLTLTLKHIPQEGRRVNPYKIPLPHPLVQDSEICLIIDDRPKSKLSSKEAKKKVQADGINVAKVLKFSKLKTDYKPFEAKRKLCDSYDMFFAAKGVIPLLPKLLGKSFFKKKKAPLPVDLSHKNWKEQIKRACGSGLFYIKTGTCSVVKIGRLSMEEGEVVENVVEGIKGVIELVPKGWEGVRSFHLKLSGSPGLPLYQAVPDVKLKIEGVRESVEEGNESEVEVKEGEKKDGRLGKNKKKKGRIHEVKYMDVSGEDEVASDVDEGEKESEKVNDESELEEKTKKRGSAKEKAIGEDKSGKKTKKAARGGRVGAIEENVIKETDDKHDLDVKEVELKKKRKKADAGGQVATVKNVEKEKPAKKTNKKADVNERQVTTDKNVEKPAKKTKKKADGDEQGKSQLPVSAEESAEKKGKKKSGLGTTVKKAKITKKK</sequence>
<feature type="compositionally biased region" description="Basic and acidic residues" evidence="1">
    <location>
        <begin position="309"/>
        <end position="340"/>
    </location>
</feature>
<protein>
    <submittedName>
        <fullName evidence="2">Uncharacterized protein</fullName>
    </submittedName>
</protein>